<gene>
    <name evidence="3" type="ORF">EL17_20795</name>
</gene>
<keyword evidence="2" id="KW-0472">Membrane</keyword>
<dbReference type="AlphaFoldDB" id="A0A074KPS2"/>
<dbReference type="STRING" id="1048983.EL17_20795"/>
<accession>A0A074KPS2</accession>
<organism evidence="3 4">
    <name type="scientific">Anditalea andensis</name>
    <dbReference type="NCBI Taxonomy" id="1048983"/>
    <lineage>
        <taxon>Bacteria</taxon>
        <taxon>Pseudomonadati</taxon>
        <taxon>Bacteroidota</taxon>
        <taxon>Cytophagia</taxon>
        <taxon>Cytophagales</taxon>
        <taxon>Cytophagaceae</taxon>
        <taxon>Anditalea</taxon>
    </lineage>
</organism>
<dbReference type="eggNOG" id="ENOG5032RJ8">
    <property type="taxonomic scope" value="Bacteria"/>
</dbReference>
<protein>
    <submittedName>
        <fullName evidence="3">Uncharacterized protein</fullName>
    </submittedName>
</protein>
<proteinExistence type="predicted"/>
<name>A0A074KPS2_9BACT</name>
<evidence type="ECO:0000256" key="1">
    <source>
        <dbReference type="SAM" id="MobiDB-lite"/>
    </source>
</evidence>
<evidence type="ECO:0000313" key="3">
    <source>
        <dbReference type="EMBL" id="KEO71956.1"/>
    </source>
</evidence>
<comment type="caution">
    <text evidence="3">The sequence shown here is derived from an EMBL/GenBank/DDBJ whole genome shotgun (WGS) entry which is preliminary data.</text>
</comment>
<evidence type="ECO:0000256" key="2">
    <source>
        <dbReference type="SAM" id="Phobius"/>
    </source>
</evidence>
<keyword evidence="2" id="KW-0812">Transmembrane</keyword>
<evidence type="ECO:0000313" key="4">
    <source>
        <dbReference type="Proteomes" id="UP000027821"/>
    </source>
</evidence>
<dbReference type="RefSeq" id="WP_051720273.1">
    <property type="nucleotide sequence ID" value="NZ_JMIH01000034.1"/>
</dbReference>
<sequence length="201" mass="22666">MAEIRVEKKSPMWPWILIGIIILGIILYFVVFQDSGDDPDRDGTAVTEQTDDDRFRRDGPVNNQTVASFVTFVQEGDREMSLDHEYSNEALKRLTDATKAMADEVNVDVERDLSVVREHARAIQEDPFETTHADKIKASAEKISDALMSIQREAFPNLSSEAGAVKNSATQINSEELALEQREEIKSFYDRAAALLRQMNS</sequence>
<keyword evidence="2" id="KW-1133">Transmembrane helix</keyword>
<dbReference type="Proteomes" id="UP000027821">
    <property type="component" value="Unassembled WGS sequence"/>
</dbReference>
<dbReference type="EMBL" id="JMIH01000034">
    <property type="protein sequence ID" value="KEO71956.1"/>
    <property type="molecule type" value="Genomic_DNA"/>
</dbReference>
<feature type="transmembrane region" description="Helical" evidence="2">
    <location>
        <begin position="12"/>
        <end position="31"/>
    </location>
</feature>
<feature type="region of interest" description="Disordered" evidence="1">
    <location>
        <begin position="38"/>
        <end position="61"/>
    </location>
</feature>
<reference evidence="3 4" key="1">
    <citation type="submission" date="2014-04" db="EMBL/GenBank/DDBJ databases">
        <title>Characterization and application of a salt tolerant electro-active bacterium.</title>
        <authorList>
            <person name="Yang L."/>
            <person name="Wei S."/>
            <person name="Tay Q.X.M."/>
        </authorList>
    </citation>
    <scope>NUCLEOTIDE SEQUENCE [LARGE SCALE GENOMIC DNA]</scope>
    <source>
        <strain evidence="3 4">LY1</strain>
    </source>
</reference>
<keyword evidence="4" id="KW-1185">Reference proteome</keyword>
<dbReference type="OrthoDB" id="952668at2"/>